<evidence type="ECO:0000256" key="3">
    <source>
        <dbReference type="ARBA" id="ARBA00023027"/>
    </source>
</evidence>
<dbReference type="EMBL" id="WVTD01000019">
    <property type="protein sequence ID" value="MYL99749.1"/>
    <property type="molecule type" value="Genomic_DNA"/>
</dbReference>
<dbReference type="PANTHER" id="PTHR24321:SF8">
    <property type="entry name" value="ESTRADIOL 17-BETA-DEHYDROGENASE 8-RELATED"/>
    <property type="match status" value="1"/>
</dbReference>
<sequence>MKGKVAIVTGGTGGIGGAVAQILLDQGVSVVLTGRNQERLEAAAARLGGGESLLCMQADVGSEEDTRAVVSAAVETFGRLDVLVANAGAEGAVKSLVELTSDEFTNVQLTNITGTFNCIKHAALAMTDGGAIVATGSVASTIGVAGLAAYTASKHAIAGLVKVAAIELAAAGIRVNAVAPAPIDNEMMRSIERQAIPGADIEAAKAYFARLNPMQRYGRNEEVARAIAFLASDDASFITGTVLAVDGGLVIQ</sequence>
<dbReference type="SUPFAM" id="SSF51735">
    <property type="entry name" value="NAD(P)-binding Rossmann-fold domains"/>
    <property type="match status" value="1"/>
</dbReference>
<dbReference type="PRINTS" id="PR00080">
    <property type="entry name" value="SDRFAMILY"/>
</dbReference>
<organism evidence="5 6">
    <name type="scientific">Novosphingobium silvae</name>
    <dbReference type="NCBI Taxonomy" id="2692619"/>
    <lineage>
        <taxon>Bacteria</taxon>
        <taxon>Pseudomonadati</taxon>
        <taxon>Pseudomonadota</taxon>
        <taxon>Alphaproteobacteria</taxon>
        <taxon>Sphingomonadales</taxon>
        <taxon>Sphingomonadaceae</taxon>
        <taxon>Novosphingobium</taxon>
    </lineage>
</organism>
<dbReference type="PANTHER" id="PTHR24321">
    <property type="entry name" value="DEHYDROGENASES, SHORT CHAIN"/>
    <property type="match status" value="1"/>
</dbReference>
<feature type="domain" description="Ketoreductase" evidence="4">
    <location>
        <begin position="4"/>
        <end position="172"/>
    </location>
</feature>
<keyword evidence="2" id="KW-0560">Oxidoreductase</keyword>
<dbReference type="SMART" id="SM00822">
    <property type="entry name" value="PKS_KR"/>
    <property type="match status" value="1"/>
</dbReference>
<dbReference type="InterPro" id="IPR002347">
    <property type="entry name" value="SDR_fam"/>
</dbReference>
<proteinExistence type="inferred from homology"/>
<dbReference type="InterPro" id="IPR057326">
    <property type="entry name" value="KR_dom"/>
</dbReference>
<evidence type="ECO:0000313" key="5">
    <source>
        <dbReference type="EMBL" id="MYL99749.1"/>
    </source>
</evidence>
<name>A0A7X4GLD3_9SPHN</name>
<dbReference type="GO" id="GO:0016491">
    <property type="term" value="F:oxidoreductase activity"/>
    <property type="evidence" value="ECO:0007669"/>
    <property type="project" value="UniProtKB-KW"/>
</dbReference>
<reference evidence="5 6" key="1">
    <citation type="submission" date="2019-12" db="EMBL/GenBank/DDBJ databases">
        <authorList>
            <person name="Feng G."/>
            <person name="Zhu H."/>
        </authorList>
    </citation>
    <scope>NUCLEOTIDE SEQUENCE [LARGE SCALE GENOMIC DNA]</scope>
    <source>
        <strain evidence="5 6">FGD1</strain>
    </source>
</reference>
<comment type="similarity">
    <text evidence="1">Belongs to the short-chain dehydrogenases/reductases (SDR) family.</text>
</comment>
<evidence type="ECO:0000256" key="2">
    <source>
        <dbReference type="ARBA" id="ARBA00023002"/>
    </source>
</evidence>
<evidence type="ECO:0000259" key="4">
    <source>
        <dbReference type="SMART" id="SM00822"/>
    </source>
</evidence>
<gene>
    <name evidence="5" type="ORF">GR702_18480</name>
</gene>
<dbReference type="InterPro" id="IPR020904">
    <property type="entry name" value="Sc_DH/Rdtase_CS"/>
</dbReference>
<dbReference type="Pfam" id="PF13561">
    <property type="entry name" value="adh_short_C2"/>
    <property type="match status" value="1"/>
</dbReference>
<accession>A0A7X4GLD3</accession>
<keyword evidence="3" id="KW-0520">NAD</keyword>
<dbReference type="PRINTS" id="PR00081">
    <property type="entry name" value="GDHRDH"/>
</dbReference>
<protein>
    <submittedName>
        <fullName evidence="5">SDR family oxidoreductase</fullName>
    </submittedName>
</protein>
<dbReference type="AlphaFoldDB" id="A0A7X4GLD3"/>
<dbReference type="InterPro" id="IPR036291">
    <property type="entry name" value="NAD(P)-bd_dom_sf"/>
</dbReference>
<dbReference type="FunFam" id="3.40.50.720:FF:000084">
    <property type="entry name" value="Short-chain dehydrogenase reductase"/>
    <property type="match status" value="1"/>
</dbReference>
<keyword evidence="6" id="KW-1185">Reference proteome</keyword>
<evidence type="ECO:0000313" key="6">
    <source>
        <dbReference type="Proteomes" id="UP000465810"/>
    </source>
</evidence>
<dbReference type="Gene3D" id="3.40.50.720">
    <property type="entry name" value="NAD(P)-binding Rossmann-like Domain"/>
    <property type="match status" value="1"/>
</dbReference>
<dbReference type="Proteomes" id="UP000465810">
    <property type="component" value="Unassembled WGS sequence"/>
</dbReference>
<evidence type="ECO:0000256" key="1">
    <source>
        <dbReference type="ARBA" id="ARBA00006484"/>
    </source>
</evidence>
<dbReference type="CDD" id="cd05233">
    <property type="entry name" value="SDR_c"/>
    <property type="match status" value="1"/>
</dbReference>
<dbReference type="RefSeq" id="WP_160987178.1">
    <property type="nucleotide sequence ID" value="NZ_WVTD01000019.1"/>
</dbReference>
<dbReference type="PROSITE" id="PS00061">
    <property type="entry name" value="ADH_SHORT"/>
    <property type="match status" value="1"/>
</dbReference>
<comment type="caution">
    <text evidence="5">The sequence shown here is derived from an EMBL/GenBank/DDBJ whole genome shotgun (WGS) entry which is preliminary data.</text>
</comment>